<dbReference type="PANTHER" id="PTHR12121">
    <property type="entry name" value="CARBON CATABOLITE REPRESSOR PROTEIN 4"/>
    <property type="match status" value="1"/>
</dbReference>
<sequence length="444" mass="50886">MVSAEVDSGAGRFRRWERRRDPEHSRNLKRIRERDDHRQAHRFHLEFPRKKKRMRVAGCSHRKWAYSPCDLSSYNDRFIIVSYNILGDENVSKHSDLYSNVPPEHLCWEKRKNRICKELRSCNPSILCFQEVDHYDELADLLHKDGYTGVYKGRTGCTRDGCAIFWKEERFSLLYEENIEYQKYGLRDNVAQLCLLQGSGDDSNRSTTGNTNPSSAGCRNMMLLVGNIHVLFNPNRGDVKLGQIRLLLERANTISQNWGNPSMVICGDLNSIPQSAIYQFISSPELDILKYERKKVSGQIELQSRIERHTSYKDGSSSISCMGKLLRYSWSDEEICIAGGKRDCTLLQNPLKLSSAYTGVPGILRTRDRNGEPLVTSFHSKFMGTVDYIWHSSDLLPVRVLETLPINELKELGCLPCEKWGSDHLSLVCEFAFANGTKSEQDSL</sequence>
<reference evidence="2 3" key="1">
    <citation type="journal article" date="2020" name="Nat. Food">
        <title>A phased Vanilla planifolia genome enables genetic improvement of flavour and production.</title>
        <authorList>
            <person name="Hasing T."/>
            <person name="Tang H."/>
            <person name="Brym M."/>
            <person name="Khazi F."/>
            <person name="Huang T."/>
            <person name="Chambers A.H."/>
        </authorList>
    </citation>
    <scope>NUCLEOTIDE SEQUENCE [LARGE SCALE GENOMIC DNA]</scope>
    <source>
        <tissue evidence="2">Leaf</tissue>
    </source>
</reference>
<gene>
    <name evidence="2" type="ORF">HPP92_004411</name>
</gene>
<dbReference type="InterPro" id="IPR005135">
    <property type="entry name" value="Endo/exonuclease/phosphatase"/>
</dbReference>
<dbReference type="Gene3D" id="3.60.10.10">
    <property type="entry name" value="Endonuclease/exonuclease/phosphatase"/>
    <property type="match status" value="1"/>
</dbReference>
<dbReference type="Pfam" id="PF03372">
    <property type="entry name" value="Exo_endo_phos"/>
    <property type="match status" value="1"/>
</dbReference>
<name>A0A835VC95_VANPL</name>
<dbReference type="GO" id="GO:0000175">
    <property type="term" value="F:3'-5'-RNA exonuclease activity"/>
    <property type="evidence" value="ECO:0007669"/>
    <property type="project" value="TreeGrafter"/>
</dbReference>
<dbReference type="EMBL" id="JADCNM010000002">
    <property type="protein sequence ID" value="KAG0493417.1"/>
    <property type="molecule type" value="Genomic_DNA"/>
</dbReference>
<feature type="domain" description="Endonuclease/exonuclease/phosphatase" evidence="1">
    <location>
        <begin position="81"/>
        <end position="424"/>
    </location>
</feature>
<proteinExistence type="predicted"/>
<dbReference type="SUPFAM" id="SSF56219">
    <property type="entry name" value="DNase I-like"/>
    <property type="match status" value="1"/>
</dbReference>
<dbReference type="AlphaFoldDB" id="A0A835VC95"/>
<dbReference type="InterPro" id="IPR036691">
    <property type="entry name" value="Endo/exonu/phosph_ase_sf"/>
</dbReference>
<dbReference type="InterPro" id="IPR050410">
    <property type="entry name" value="CCR4/nocturin_mRNA_transcr"/>
</dbReference>
<evidence type="ECO:0000313" key="3">
    <source>
        <dbReference type="Proteomes" id="UP000639772"/>
    </source>
</evidence>
<dbReference type="PANTHER" id="PTHR12121:SF74">
    <property type="entry name" value="CARBON CATABOLITE REPRESSOR PROTEIN 4 HOMOLOG 5"/>
    <property type="match status" value="1"/>
</dbReference>
<accession>A0A835VC95</accession>
<organism evidence="2 3">
    <name type="scientific">Vanilla planifolia</name>
    <name type="common">Vanilla</name>
    <dbReference type="NCBI Taxonomy" id="51239"/>
    <lineage>
        <taxon>Eukaryota</taxon>
        <taxon>Viridiplantae</taxon>
        <taxon>Streptophyta</taxon>
        <taxon>Embryophyta</taxon>
        <taxon>Tracheophyta</taxon>
        <taxon>Spermatophyta</taxon>
        <taxon>Magnoliopsida</taxon>
        <taxon>Liliopsida</taxon>
        <taxon>Asparagales</taxon>
        <taxon>Orchidaceae</taxon>
        <taxon>Vanilloideae</taxon>
        <taxon>Vanilleae</taxon>
        <taxon>Vanilla</taxon>
    </lineage>
</organism>
<dbReference type="Proteomes" id="UP000639772">
    <property type="component" value="Unassembled WGS sequence"/>
</dbReference>
<dbReference type="OrthoDB" id="428734at2759"/>
<evidence type="ECO:0000313" key="2">
    <source>
        <dbReference type="EMBL" id="KAG0493417.1"/>
    </source>
</evidence>
<comment type="caution">
    <text evidence="2">The sequence shown here is derived from an EMBL/GenBank/DDBJ whole genome shotgun (WGS) entry which is preliminary data.</text>
</comment>
<protein>
    <recommendedName>
        <fullName evidence="1">Endonuclease/exonuclease/phosphatase domain-containing protein</fullName>
    </recommendedName>
</protein>
<evidence type="ECO:0000259" key="1">
    <source>
        <dbReference type="Pfam" id="PF03372"/>
    </source>
</evidence>